<dbReference type="RefSeq" id="XP_016482877.1">
    <property type="nucleotide sequence ID" value="XM_016627391.2"/>
</dbReference>
<dbReference type="OMA" id="ATIWGRM"/>
<dbReference type="FunFam" id="1.10.630.10:FF:000067">
    <property type="entry name" value="Cytochrome P450 - like protein"/>
    <property type="match status" value="1"/>
</dbReference>
<keyword evidence="3" id="KW-0503">Monooxygenase</keyword>
<feature type="binding site" description="axial binding residue" evidence="2">
    <location>
        <position position="470"/>
    </location>
    <ligand>
        <name>heme</name>
        <dbReference type="ChEBI" id="CHEBI:30413"/>
    </ligand>
    <ligandPart>
        <name>Fe</name>
        <dbReference type="ChEBI" id="CHEBI:18248"/>
    </ligandPart>
</feature>
<keyword evidence="4" id="KW-0812">Transmembrane</keyword>
<evidence type="ECO:0000256" key="3">
    <source>
        <dbReference type="RuleBase" id="RU000461"/>
    </source>
</evidence>
<dbReference type="PANTHER" id="PTHR47951">
    <property type="entry name" value="OS08G0547900 PROTEIN"/>
    <property type="match status" value="1"/>
</dbReference>
<comment type="similarity">
    <text evidence="3">Belongs to the cytochrome P450 family.</text>
</comment>
<dbReference type="PANTHER" id="PTHR47951:SF3">
    <property type="entry name" value="CYTOCHROME P450, FAMILY 706, SUBFAMILY A, POLYPEPTIDE 4"/>
    <property type="match status" value="1"/>
</dbReference>
<evidence type="ECO:0000256" key="2">
    <source>
        <dbReference type="PIRSR" id="PIRSR602401-1"/>
    </source>
</evidence>
<sequence length="532" mass="60183">MSLKFFKPLFDSWSWHLDGANIEQNGIFLSNILGFVALLWFVWIFIDKSKKGQPPLPPGPKALPLVGNLLSLDPELHTYFASLSQAYGPICRLWLGKKVGIIITSPALAREVLKEQDTIFANRDVPAAAREFSYGGKDIVWTPYGPKWRMLRKVSVREMLNGSTLDYVYALRRRELRQTVNYLYNQAGSPVSIGEQMFLNVLNVITSMLWGDTVKGEERASLGAEFRLVVTSITELLGTPDVSDFYPGLARFDLQGVTKKMKVLAKRFDKIFETIIDQRRKTDRDGGMRSGVGQESKDFLQVLLKLKDDADAKIPLTMSELKALLMDMVVGGTDTTSNTVEFAMAEIMNNQKVLRKLQQELETVVGKDNIVEESHIQHLPYLYAVMKEVLRIHPVLPLLVPHCPSETVTVGGYTVPKGSRVFINVWAIQRDPSIWENPTEFYPERFLDNKLDYSGNDFNFIPFSSGRRMCAGIAMAERMFMYSLASLIHSFDWKLPEGEIVDLTEKFGIVLKKKIPLVAIPTPRLSSPTLYE</sequence>
<dbReference type="AlphaFoldDB" id="A0A1S4B1S3"/>
<dbReference type="CDD" id="cd11073">
    <property type="entry name" value="CYP76-like"/>
    <property type="match status" value="1"/>
</dbReference>
<keyword evidence="4" id="KW-0472">Membrane</keyword>
<keyword evidence="2 3" id="KW-0408">Iron</keyword>
<dbReference type="SUPFAM" id="SSF48264">
    <property type="entry name" value="Cytochrome P450"/>
    <property type="match status" value="1"/>
</dbReference>
<dbReference type="PROSITE" id="PS00086">
    <property type="entry name" value="CYTOCHROME_P450"/>
    <property type="match status" value="1"/>
</dbReference>
<dbReference type="RefSeq" id="XP_016482877.1">
    <property type="nucleotide sequence ID" value="XM_016627391.1"/>
</dbReference>
<dbReference type="Pfam" id="PF00067">
    <property type="entry name" value="p450"/>
    <property type="match status" value="1"/>
</dbReference>
<feature type="transmembrane region" description="Helical" evidence="4">
    <location>
        <begin position="27"/>
        <end position="46"/>
    </location>
</feature>
<reference evidence="5" key="1">
    <citation type="journal article" date="2014" name="Nat. Commun.">
        <title>The tobacco genome sequence and its comparison with those of tomato and potato.</title>
        <authorList>
            <person name="Sierro N."/>
            <person name="Battey J.N."/>
            <person name="Ouadi S."/>
            <person name="Bakaher N."/>
            <person name="Bovet L."/>
            <person name="Willig A."/>
            <person name="Goepfert S."/>
            <person name="Peitsch M.C."/>
            <person name="Ivanov N.V."/>
        </authorList>
    </citation>
    <scope>NUCLEOTIDE SEQUENCE [LARGE SCALE GENOMIC DNA]</scope>
</reference>
<dbReference type="STRING" id="4097.A0A1S4B1S3"/>
<dbReference type="GO" id="GO:0016705">
    <property type="term" value="F:oxidoreductase activity, acting on paired donors, with incorporation or reduction of molecular oxygen"/>
    <property type="evidence" value="ECO:0007669"/>
    <property type="project" value="InterPro"/>
</dbReference>
<dbReference type="OrthoDB" id="2789670at2759"/>
<keyword evidence="5" id="KW-1185">Reference proteome</keyword>
<protein>
    <submittedName>
        <fullName evidence="6">Flavonoid 3'-monooxygenase CYP75B137-like</fullName>
    </submittedName>
    <submittedName>
        <fullName evidence="6">Geraniol 8-hydroxylase-like</fullName>
    </submittedName>
</protein>
<dbReference type="InterPro" id="IPR002401">
    <property type="entry name" value="Cyt_P450_E_grp-I"/>
</dbReference>
<dbReference type="GO" id="GO:0005506">
    <property type="term" value="F:iron ion binding"/>
    <property type="evidence" value="ECO:0007669"/>
    <property type="project" value="InterPro"/>
</dbReference>
<dbReference type="InterPro" id="IPR001128">
    <property type="entry name" value="Cyt_P450"/>
</dbReference>
<keyword evidence="1 3" id="KW-0560">Oxidoreductase</keyword>
<dbReference type="PRINTS" id="PR00385">
    <property type="entry name" value="P450"/>
</dbReference>
<dbReference type="KEGG" id="nta:107803628"/>
<dbReference type="InterPro" id="IPR017972">
    <property type="entry name" value="Cyt_P450_CS"/>
</dbReference>
<keyword evidence="4" id="KW-1133">Transmembrane helix</keyword>
<dbReference type="PRINTS" id="PR00463">
    <property type="entry name" value="EP450I"/>
</dbReference>
<comment type="cofactor">
    <cofactor evidence="2">
        <name>heme</name>
        <dbReference type="ChEBI" id="CHEBI:30413"/>
    </cofactor>
</comment>
<dbReference type="PaxDb" id="4097-A0A1S4B1S3"/>
<evidence type="ECO:0000313" key="5">
    <source>
        <dbReference type="Proteomes" id="UP000790787"/>
    </source>
</evidence>
<gene>
    <name evidence="6" type="primary">LOC107803628</name>
</gene>
<dbReference type="GO" id="GO:0004497">
    <property type="term" value="F:monooxygenase activity"/>
    <property type="evidence" value="ECO:0007669"/>
    <property type="project" value="UniProtKB-KW"/>
</dbReference>
<evidence type="ECO:0000256" key="1">
    <source>
        <dbReference type="ARBA" id="ARBA00023002"/>
    </source>
</evidence>
<reference evidence="6" key="2">
    <citation type="submission" date="2025-08" db="UniProtKB">
        <authorList>
            <consortium name="RefSeq"/>
        </authorList>
    </citation>
    <scope>IDENTIFICATION</scope>
    <source>
        <tissue evidence="6">Leaf</tissue>
    </source>
</reference>
<dbReference type="Proteomes" id="UP000790787">
    <property type="component" value="Chromosome 1"/>
</dbReference>
<dbReference type="GeneID" id="107803628"/>
<dbReference type="InterPro" id="IPR036396">
    <property type="entry name" value="Cyt_P450_sf"/>
</dbReference>
<proteinExistence type="inferred from homology"/>
<name>A0A1S4B1S3_TOBAC</name>
<evidence type="ECO:0000313" key="6">
    <source>
        <dbReference type="RefSeq" id="XP_016482877.1"/>
    </source>
</evidence>
<keyword evidence="2 3" id="KW-0349">Heme</keyword>
<dbReference type="GO" id="GO:0020037">
    <property type="term" value="F:heme binding"/>
    <property type="evidence" value="ECO:0007669"/>
    <property type="project" value="InterPro"/>
</dbReference>
<accession>A0A1S4B1S3</accession>
<dbReference type="SMR" id="A0A1S4B1S3"/>
<organism evidence="5 6">
    <name type="scientific">Nicotiana tabacum</name>
    <name type="common">Common tobacco</name>
    <dbReference type="NCBI Taxonomy" id="4097"/>
    <lineage>
        <taxon>Eukaryota</taxon>
        <taxon>Viridiplantae</taxon>
        <taxon>Streptophyta</taxon>
        <taxon>Embryophyta</taxon>
        <taxon>Tracheophyta</taxon>
        <taxon>Spermatophyta</taxon>
        <taxon>Magnoliopsida</taxon>
        <taxon>eudicotyledons</taxon>
        <taxon>Gunneridae</taxon>
        <taxon>Pentapetalae</taxon>
        <taxon>asterids</taxon>
        <taxon>lamiids</taxon>
        <taxon>Solanales</taxon>
        <taxon>Solanaceae</taxon>
        <taxon>Nicotianoideae</taxon>
        <taxon>Nicotianeae</taxon>
        <taxon>Nicotiana</taxon>
    </lineage>
</organism>
<dbReference type="Gene3D" id="1.10.630.10">
    <property type="entry name" value="Cytochrome P450"/>
    <property type="match status" value="1"/>
</dbReference>
<keyword evidence="2 3" id="KW-0479">Metal-binding</keyword>
<evidence type="ECO:0000256" key="4">
    <source>
        <dbReference type="SAM" id="Phobius"/>
    </source>
</evidence>